<evidence type="ECO:0000313" key="1">
    <source>
        <dbReference type="EMBL" id="CAA9889729.1"/>
    </source>
</evidence>
<proteinExistence type="predicted"/>
<organism evidence="1 2">
    <name type="scientific">Candidatus Methylobacter favarea</name>
    <dbReference type="NCBI Taxonomy" id="2707345"/>
    <lineage>
        <taxon>Bacteria</taxon>
        <taxon>Pseudomonadati</taxon>
        <taxon>Pseudomonadota</taxon>
        <taxon>Gammaproteobacteria</taxon>
        <taxon>Methylococcales</taxon>
        <taxon>Methylococcaceae</taxon>
        <taxon>Methylobacter</taxon>
    </lineage>
</organism>
<reference evidence="1 2" key="1">
    <citation type="submission" date="2020-02" db="EMBL/GenBank/DDBJ databases">
        <authorList>
            <person name="Hogendoorn C."/>
        </authorList>
    </citation>
    <scope>NUCLEOTIDE SEQUENCE [LARGE SCALE GENOMIC DNA]</scope>
    <source>
        <strain evidence="1">METHB21</strain>
    </source>
</reference>
<keyword evidence="2" id="KW-1185">Reference proteome</keyword>
<name>A0A8S0WHD6_9GAMM</name>
<accession>A0A8S0WHD6</accession>
<dbReference type="Proteomes" id="UP000494216">
    <property type="component" value="Unassembled WGS sequence"/>
</dbReference>
<dbReference type="AlphaFoldDB" id="A0A8S0WHD6"/>
<evidence type="ECO:0000313" key="2">
    <source>
        <dbReference type="Proteomes" id="UP000494216"/>
    </source>
</evidence>
<comment type="caution">
    <text evidence="1">The sequence shown here is derived from an EMBL/GenBank/DDBJ whole genome shotgun (WGS) entry which is preliminary data.</text>
</comment>
<sequence>MDKNTLALFAKLYDAEGTPALQARLPALHAEQLIHVLEKFAKQPKRLGDLRGEYYSLEMWHETNSQKDGTIKRQTRFPESAEQWILSGPHFFVGTPFYKTPRRICTENSHYDVLDLASLPDDYLPRTNYLPACEPVEYQRRIPHVSWIEEEETEPKRVTEYYRYVNRKMLSQSGERTLINIIAPKYLGHIDAAFSIAFKDEQTLINFSGSLYSLPMDFILKTTGKATMRGDTARYLSLIDLREQGQVRILSLTCLTTHYTDLWQSCYQATFTQDHWAKSDPRLPNNFFRQLSPDWQRNCALRTDYNRRQALVEIDVLAAMALGLTLEELQTLYRVQFPVMRQYEQDTWFDRAGRIVFTVSKGLVGVGLPRKANRNDTPCRILTPPPDIKSRWLDWCAEQVSPKNGQFIIDTADWTCESAVLGWEDAQTLDCAIIERTIPDDTVPNGPVERLIQYVAPFDLCSREQDYQTVWQYYEKHL</sequence>
<dbReference type="EMBL" id="CADCXN010000032">
    <property type="protein sequence ID" value="CAA9889729.1"/>
    <property type="molecule type" value="Genomic_DNA"/>
</dbReference>
<gene>
    <name evidence="1" type="ORF">METHB2_1270005</name>
</gene>
<protein>
    <submittedName>
        <fullName evidence="1">Uncharacterized protein</fullName>
    </submittedName>
</protein>
<dbReference type="RefSeq" id="WP_174624714.1">
    <property type="nucleotide sequence ID" value="NZ_CADCXN010000032.1"/>
</dbReference>